<organism evidence="2 3">
    <name type="scientific">Arthrobacter halodurans</name>
    <dbReference type="NCBI Taxonomy" id="516699"/>
    <lineage>
        <taxon>Bacteria</taxon>
        <taxon>Bacillati</taxon>
        <taxon>Actinomycetota</taxon>
        <taxon>Actinomycetes</taxon>
        <taxon>Micrococcales</taxon>
        <taxon>Micrococcaceae</taxon>
        <taxon>Arthrobacter</taxon>
    </lineage>
</organism>
<reference evidence="2 3" key="1">
    <citation type="submission" date="2024-09" db="EMBL/GenBank/DDBJ databases">
        <authorList>
            <person name="Salinas-Garcia M.A."/>
            <person name="Prieme A."/>
        </authorList>
    </citation>
    <scope>NUCLEOTIDE SEQUENCE [LARGE SCALE GENOMIC DNA]</scope>
    <source>
        <strain evidence="2 3">DSM 21081</strain>
    </source>
</reference>
<evidence type="ECO:0000313" key="3">
    <source>
        <dbReference type="Proteomes" id="UP001575652"/>
    </source>
</evidence>
<dbReference type="Proteomes" id="UP001575652">
    <property type="component" value="Unassembled WGS sequence"/>
</dbReference>
<dbReference type="RefSeq" id="WP_373973316.1">
    <property type="nucleotide sequence ID" value="NZ_JBHDLJ010000018.1"/>
</dbReference>
<dbReference type="GO" id="GO:0016746">
    <property type="term" value="F:acyltransferase activity"/>
    <property type="evidence" value="ECO:0007669"/>
    <property type="project" value="UniProtKB-KW"/>
</dbReference>
<sequence>MTTWEVRPLTSGNFGDFGAVANPRGNPRHCWCLAYRLTGRDVAELGRGDGGEREGFLRGLAREDPAPGLVAYRDGEPAGWVGMGPRDTVPRLARSRVIPRVDDVPVWSVFCLVVRSGFRRQGVTGRLLDGAEEYAAAHGAPCLEAYPVEPRDGQRVNSAFAYVGTTGMFERAGYRRVVLTDSTSDGLPRWLVRKDLAPDGG</sequence>
<dbReference type="Pfam" id="PF00583">
    <property type="entry name" value="Acetyltransf_1"/>
    <property type="match status" value="1"/>
</dbReference>
<dbReference type="EMBL" id="JBHDLJ010000018">
    <property type="protein sequence ID" value="MFB0836141.1"/>
    <property type="molecule type" value="Genomic_DNA"/>
</dbReference>
<dbReference type="CDD" id="cd04301">
    <property type="entry name" value="NAT_SF"/>
    <property type="match status" value="1"/>
</dbReference>
<comment type="caution">
    <text evidence="2">The sequence shown here is derived from an EMBL/GenBank/DDBJ whole genome shotgun (WGS) entry which is preliminary data.</text>
</comment>
<feature type="domain" description="N-acetyltransferase" evidence="1">
    <location>
        <begin position="21"/>
        <end position="197"/>
    </location>
</feature>
<name>A0ABV4UT92_9MICC</name>
<protein>
    <submittedName>
        <fullName evidence="2">GNAT family N-acetyltransferase</fullName>
        <ecNumber evidence="2">2.3.-.-</ecNumber>
    </submittedName>
</protein>
<dbReference type="InterPro" id="IPR016181">
    <property type="entry name" value="Acyl_CoA_acyltransferase"/>
</dbReference>
<evidence type="ECO:0000259" key="1">
    <source>
        <dbReference type="PROSITE" id="PS51186"/>
    </source>
</evidence>
<gene>
    <name evidence="2" type="ORF">ACETWP_16245</name>
</gene>
<dbReference type="EC" id="2.3.-.-" evidence="2"/>
<proteinExistence type="predicted"/>
<evidence type="ECO:0000313" key="2">
    <source>
        <dbReference type="EMBL" id="MFB0836141.1"/>
    </source>
</evidence>
<dbReference type="InterPro" id="IPR000182">
    <property type="entry name" value="GNAT_dom"/>
</dbReference>
<dbReference type="SUPFAM" id="SSF55729">
    <property type="entry name" value="Acyl-CoA N-acyltransferases (Nat)"/>
    <property type="match status" value="1"/>
</dbReference>
<keyword evidence="3" id="KW-1185">Reference proteome</keyword>
<dbReference type="PROSITE" id="PS51186">
    <property type="entry name" value="GNAT"/>
    <property type="match status" value="1"/>
</dbReference>
<keyword evidence="2" id="KW-0808">Transferase</keyword>
<keyword evidence="2" id="KW-0012">Acyltransferase</keyword>
<accession>A0ABV4UT92</accession>
<dbReference type="Gene3D" id="3.40.630.30">
    <property type="match status" value="1"/>
</dbReference>